<evidence type="ECO:0000256" key="1">
    <source>
        <dbReference type="SAM" id="MobiDB-lite"/>
    </source>
</evidence>
<accession>G4RQ58</accession>
<gene>
    <name evidence="2" type="ordered locus">TTX_0017</name>
</gene>
<dbReference type="STRING" id="768679.TTX_0017"/>
<evidence type="ECO:0000313" key="2">
    <source>
        <dbReference type="EMBL" id="CCC80695.1"/>
    </source>
</evidence>
<dbReference type="EMBL" id="FN869859">
    <property type="protein sequence ID" value="CCC80695.1"/>
    <property type="molecule type" value="Genomic_DNA"/>
</dbReference>
<organism evidence="2 3">
    <name type="scientific">Thermoproteus tenax (strain ATCC 35583 / DSM 2078 / JCM 9277 / NBRC 100435 / Kra 1)</name>
    <dbReference type="NCBI Taxonomy" id="768679"/>
    <lineage>
        <taxon>Archaea</taxon>
        <taxon>Thermoproteota</taxon>
        <taxon>Thermoprotei</taxon>
        <taxon>Thermoproteales</taxon>
        <taxon>Thermoproteaceae</taxon>
        <taxon>Thermoproteus</taxon>
    </lineage>
</organism>
<name>G4RQ58_THETK</name>
<proteinExistence type="predicted"/>
<dbReference type="RefSeq" id="WP_014125953.1">
    <property type="nucleotide sequence ID" value="NC_016070.1"/>
</dbReference>
<dbReference type="PATRIC" id="fig|768679.9.peg.18"/>
<reference evidence="2 3" key="1">
    <citation type="journal article" date="2011" name="PLoS ONE">
        <title>The complete genome sequence of Thermoproteus tenax: a physiologically versatile member of the Crenarchaeota.</title>
        <authorList>
            <person name="Siebers B."/>
            <person name="Zaparty M."/>
            <person name="Raddatz G."/>
            <person name="Tjaden B."/>
            <person name="Albers S.V."/>
            <person name="Bell S.D."/>
            <person name="Blombach F."/>
            <person name="Kletzin A."/>
            <person name="Kyrpides N."/>
            <person name="Lanz C."/>
            <person name="Plagens A."/>
            <person name="Rampp M."/>
            <person name="Rosinus A."/>
            <person name="von Jan M."/>
            <person name="Makarova K.S."/>
            <person name="Klenk H.P."/>
            <person name="Schuster S.C."/>
            <person name="Hensel R."/>
        </authorList>
    </citation>
    <scope>NUCLEOTIDE SEQUENCE [LARGE SCALE GENOMIC DNA]</scope>
    <source>
        <strain evidence="3">ATCC 35583 / DSM 2078 / JCM 9277 / NBRC 100435 / Kra 1</strain>
    </source>
</reference>
<protein>
    <submittedName>
        <fullName evidence="2">Uncharacterized protein</fullName>
    </submittedName>
</protein>
<feature type="region of interest" description="Disordered" evidence="1">
    <location>
        <begin position="539"/>
        <end position="558"/>
    </location>
</feature>
<sequence length="558" mass="56663">MKTRIIPIIIIGILALAGLAAAAPTCPPDLAIKWYALMSYVAYASGQNAAQLIAQAQAAGNVTVVISGTPITIPYCSTNATAANGTKIFFVPAVGVGELKKAGLNITQAKEVFIKLKEARMQALANLTRYLKPVEGLGLREAAEAVLKDKGYAVAAEANANASALLKELGQIMAKAGVGQEMVQEVLASARQHEALAEALISLKAAGGLRGINASAAANVSAVIESDSGYNMTAQNLMAVASRLKALADILLTTSPVAYERLAGAAENLNETANMILAIKSRGGLRGIEAGVNESAAAALSGTLGIDNAIARVNSTLSTLESVLRLLRSVNASSRAIIAVETAISRHERALEVLEALKQAGGLQGLEQGIYSAIEEGSMPQIVGYLCIDLNITEALQEYGVKGNATLPYAIACNLAILFNPGKYAEKTGRPVYIPMAVLGTLRESLKAYLDAHGGFSMLQNIEGLEMLWKILLELEAKNGVVLPGIVGVNITTSGASVGGNVTVGIGGSAGGNVTISGGGSMGGSGNIGGSGSGIGGSGSMGGNASGSMSGGMGGGMP</sequence>
<dbReference type="KEGG" id="ttn:TTX_0017"/>
<dbReference type="PaxDb" id="768679-TTX_0017"/>
<dbReference type="OrthoDB" id="384851at2157"/>
<dbReference type="HOGENOM" id="CLU_488038_0_0_2"/>
<dbReference type="GeneID" id="11263022"/>
<dbReference type="AlphaFoldDB" id="G4RQ58"/>
<evidence type="ECO:0000313" key="3">
    <source>
        <dbReference type="Proteomes" id="UP000002654"/>
    </source>
</evidence>
<keyword evidence="3" id="KW-1185">Reference proteome</keyword>
<dbReference type="eggNOG" id="arCOG05623">
    <property type="taxonomic scope" value="Archaea"/>
</dbReference>
<dbReference type="Proteomes" id="UP000002654">
    <property type="component" value="Chromosome"/>
</dbReference>